<dbReference type="SUPFAM" id="SSF47384">
    <property type="entry name" value="Homodimeric domain of signal transducing histidine kinase"/>
    <property type="match status" value="1"/>
</dbReference>
<dbReference type="Gene3D" id="1.10.287.130">
    <property type="match status" value="1"/>
</dbReference>
<keyword evidence="7" id="KW-1133">Transmembrane helix</keyword>
<sequence length="304" mass="35242">MHLYLPIFVEIAFMRRALFWFYLLALYALCQLIGWGYMFIKHVPDRKGMIIGEGLIFIAIFVLAVIKLKKHLERERYYQQQQQNFLLSVTHELKSPLASVKLYLQTILKRDLDREQQKTFLSNSLKDIERLDYLVENVLLATKLENRTFILPKEDFDFSLLIEEILDRLQKNACKSEIIKPYIEPGVILHADKFAITNVVTNLVENAIKYSPPCANVEVNLKIKDKDLVFSVSDHGAGIQDEEKRLIFNKFYRVGNESTRKTKGTGLGLYIVKSVLQKHDATIRVMDNKPSGSIFEVTFENYAS</sequence>
<organism evidence="9 10">
    <name type="scientific">Sphingobacterium nematocida</name>
    <dbReference type="NCBI Taxonomy" id="1513896"/>
    <lineage>
        <taxon>Bacteria</taxon>
        <taxon>Pseudomonadati</taxon>
        <taxon>Bacteroidota</taxon>
        <taxon>Sphingobacteriia</taxon>
        <taxon>Sphingobacteriales</taxon>
        <taxon>Sphingobacteriaceae</taxon>
        <taxon>Sphingobacterium</taxon>
    </lineage>
</organism>
<evidence type="ECO:0000256" key="5">
    <source>
        <dbReference type="ARBA" id="ARBA00022777"/>
    </source>
</evidence>
<dbReference type="GO" id="GO:0000155">
    <property type="term" value="F:phosphorelay sensor kinase activity"/>
    <property type="evidence" value="ECO:0007669"/>
    <property type="project" value="InterPro"/>
</dbReference>
<name>A0A1T5BKC2_9SPHI</name>
<dbReference type="GO" id="GO:0004721">
    <property type="term" value="F:phosphoprotein phosphatase activity"/>
    <property type="evidence" value="ECO:0007669"/>
    <property type="project" value="TreeGrafter"/>
</dbReference>
<feature type="transmembrane region" description="Helical" evidence="7">
    <location>
        <begin position="20"/>
        <end position="40"/>
    </location>
</feature>
<dbReference type="InterPro" id="IPR050351">
    <property type="entry name" value="BphY/WalK/GraS-like"/>
</dbReference>
<dbReference type="SMART" id="SM00387">
    <property type="entry name" value="HATPase_c"/>
    <property type="match status" value="1"/>
</dbReference>
<evidence type="ECO:0000259" key="8">
    <source>
        <dbReference type="PROSITE" id="PS50109"/>
    </source>
</evidence>
<feature type="domain" description="Histidine kinase" evidence="8">
    <location>
        <begin position="88"/>
        <end position="303"/>
    </location>
</feature>
<dbReference type="Pfam" id="PF02518">
    <property type="entry name" value="HATPase_c"/>
    <property type="match status" value="1"/>
</dbReference>
<gene>
    <name evidence="9" type="ORF">SAMN05660841_00762</name>
</gene>
<dbReference type="InterPro" id="IPR004358">
    <property type="entry name" value="Sig_transdc_His_kin-like_C"/>
</dbReference>
<evidence type="ECO:0000313" key="10">
    <source>
        <dbReference type="Proteomes" id="UP000190150"/>
    </source>
</evidence>
<dbReference type="InterPro" id="IPR003594">
    <property type="entry name" value="HATPase_dom"/>
</dbReference>
<dbReference type="CDD" id="cd00082">
    <property type="entry name" value="HisKA"/>
    <property type="match status" value="1"/>
</dbReference>
<dbReference type="PANTHER" id="PTHR45453:SF1">
    <property type="entry name" value="PHOSPHATE REGULON SENSOR PROTEIN PHOR"/>
    <property type="match status" value="1"/>
</dbReference>
<dbReference type="GO" id="GO:0005886">
    <property type="term" value="C:plasma membrane"/>
    <property type="evidence" value="ECO:0007669"/>
    <property type="project" value="TreeGrafter"/>
</dbReference>
<evidence type="ECO:0000256" key="3">
    <source>
        <dbReference type="ARBA" id="ARBA00022553"/>
    </source>
</evidence>
<dbReference type="Pfam" id="PF00512">
    <property type="entry name" value="HisKA"/>
    <property type="match status" value="1"/>
</dbReference>
<evidence type="ECO:0000313" key="9">
    <source>
        <dbReference type="EMBL" id="SKB47751.1"/>
    </source>
</evidence>
<keyword evidence="7" id="KW-0812">Transmembrane</keyword>
<dbReference type="STRING" id="1513896.SAMN05660841_00762"/>
<dbReference type="FunFam" id="3.30.565.10:FF:000006">
    <property type="entry name" value="Sensor histidine kinase WalK"/>
    <property type="match status" value="1"/>
</dbReference>
<feature type="transmembrane region" description="Helical" evidence="7">
    <location>
        <begin position="46"/>
        <end position="66"/>
    </location>
</feature>
<dbReference type="PROSITE" id="PS50109">
    <property type="entry name" value="HIS_KIN"/>
    <property type="match status" value="1"/>
</dbReference>
<keyword evidence="4" id="KW-0808">Transferase</keyword>
<dbReference type="EMBL" id="FUZF01000002">
    <property type="protein sequence ID" value="SKB47751.1"/>
    <property type="molecule type" value="Genomic_DNA"/>
</dbReference>
<dbReference type="AlphaFoldDB" id="A0A1T5BKC2"/>
<dbReference type="SMART" id="SM00388">
    <property type="entry name" value="HisKA"/>
    <property type="match status" value="1"/>
</dbReference>
<evidence type="ECO:0000256" key="6">
    <source>
        <dbReference type="ARBA" id="ARBA00023012"/>
    </source>
</evidence>
<keyword evidence="10" id="KW-1185">Reference proteome</keyword>
<keyword evidence="5 9" id="KW-0418">Kinase</keyword>
<dbReference type="InterPro" id="IPR003661">
    <property type="entry name" value="HisK_dim/P_dom"/>
</dbReference>
<accession>A0A1T5BKC2</accession>
<dbReference type="PANTHER" id="PTHR45453">
    <property type="entry name" value="PHOSPHATE REGULON SENSOR PROTEIN PHOR"/>
    <property type="match status" value="1"/>
</dbReference>
<evidence type="ECO:0000256" key="4">
    <source>
        <dbReference type="ARBA" id="ARBA00022679"/>
    </source>
</evidence>
<dbReference type="InterPro" id="IPR005467">
    <property type="entry name" value="His_kinase_dom"/>
</dbReference>
<evidence type="ECO:0000256" key="7">
    <source>
        <dbReference type="SAM" id="Phobius"/>
    </source>
</evidence>
<protein>
    <recommendedName>
        <fullName evidence="2">histidine kinase</fullName>
        <ecNumber evidence="2">2.7.13.3</ecNumber>
    </recommendedName>
</protein>
<dbReference type="SUPFAM" id="SSF55874">
    <property type="entry name" value="ATPase domain of HSP90 chaperone/DNA topoisomerase II/histidine kinase"/>
    <property type="match status" value="1"/>
</dbReference>
<keyword evidence="7" id="KW-0472">Membrane</keyword>
<evidence type="ECO:0000256" key="1">
    <source>
        <dbReference type="ARBA" id="ARBA00000085"/>
    </source>
</evidence>
<comment type="catalytic activity">
    <reaction evidence="1">
        <text>ATP + protein L-histidine = ADP + protein N-phospho-L-histidine.</text>
        <dbReference type="EC" id="2.7.13.3"/>
    </reaction>
</comment>
<keyword evidence="3" id="KW-0597">Phosphoprotein</keyword>
<keyword evidence="6" id="KW-0902">Two-component regulatory system</keyword>
<evidence type="ECO:0000256" key="2">
    <source>
        <dbReference type="ARBA" id="ARBA00012438"/>
    </source>
</evidence>
<dbReference type="GO" id="GO:0016036">
    <property type="term" value="P:cellular response to phosphate starvation"/>
    <property type="evidence" value="ECO:0007669"/>
    <property type="project" value="TreeGrafter"/>
</dbReference>
<proteinExistence type="predicted"/>
<dbReference type="EC" id="2.7.13.3" evidence="2"/>
<dbReference type="Gene3D" id="3.30.565.10">
    <property type="entry name" value="Histidine kinase-like ATPase, C-terminal domain"/>
    <property type="match status" value="1"/>
</dbReference>
<dbReference type="InterPro" id="IPR036097">
    <property type="entry name" value="HisK_dim/P_sf"/>
</dbReference>
<dbReference type="PRINTS" id="PR00344">
    <property type="entry name" value="BCTRLSENSOR"/>
</dbReference>
<dbReference type="InterPro" id="IPR036890">
    <property type="entry name" value="HATPase_C_sf"/>
</dbReference>
<reference evidence="10" key="1">
    <citation type="submission" date="2017-02" db="EMBL/GenBank/DDBJ databases">
        <authorList>
            <person name="Varghese N."/>
            <person name="Submissions S."/>
        </authorList>
    </citation>
    <scope>NUCLEOTIDE SEQUENCE [LARGE SCALE GENOMIC DNA]</scope>
    <source>
        <strain evidence="10">DSM 24091</strain>
    </source>
</reference>
<dbReference type="Proteomes" id="UP000190150">
    <property type="component" value="Unassembled WGS sequence"/>
</dbReference>